<evidence type="ECO:0000313" key="4">
    <source>
        <dbReference type="Proteomes" id="UP000651475"/>
    </source>
</evidence>
<reference evidence="3 4" key="1">
    <citation type="submission" date="2020-08" db="EMBL/GenBank/DDBJ databases">
        <title>Genome public.</title>
        <authorList>
            <person name="Liu C."/>
            <person name="Sun Q."/>
        </authorList>
    </citation>
    <scope>NUCLEOTIDE SEQUENCE [LARGE SCALE GENOMIC DNA]</scope>
    <source>
        <strain evidence="3 4">NSJ-79</strain>
    </source>
</reference>
<evidence type="ECO:0000259" key="2">
    <source>
        <dbReference type="Pfam" id="PF22221"/>
    </source>
</evidence>
<dbReference type="EMBL" id="JACOOJ010000005">
    <property type="protein sequence ID" value="MBC5631973.1"/>
    <property type="molecule type" value="Genomic_DNA"/>
</dbReference>
<organism evidence="3 4">
    <name type="scientific">Parabacteroides hominis</name>
    <dbReference type="NCBI Taxonomy" id="2763057"/>
    <lineage>
        <taxon>Bacteria</taxon>
        <taxon>Pseudomonadati</taxon>
        <taxon>Bacteroidota</taxon>
        <taxon>Bacteroidia</taxon>
        <taxon>Bacteroidales</taxon>
        <taxon>Tannerellaceae</taxon>
        <taxon>Parabacteroides</taxon>
    </lineage>
</organism>
<evidence type="ECO:0000256" key="1">
    <source>
        <dbReference type="SAM" id="SignalP"/>
    </source>
</evidence>
<feature type="signal peptide" evidence="1">
    <location>
        <begin position="1"/>
        <end position="23"/>
    </location>
</feature>
<proteinExistence type="predicted"/>
<dbReference type="PROSITE" id="PS51257">
    <property type="entry name" value="PROKAR_LIPOPROTEIN"/>
    <property type="match status" value="1"/>
</dbReference>
<name>A0ABR7DMT0_9BACT</name>
<comment type="caution">
    <text evidence="3">The sequence shown here is derived from an EMBL/GenBank/DDBJ whole genome shotgun (WGS) entry which is preliminary data.</text>
</comment>
<sequence length="266" mass="28815">MKKLKVLGLAAIAAGMFSLTSCLDGGGNQQTIPNLFAIVDYSSTMKTLLYPVGYPNQSLPLYISSIANDPTYSAGDCVIANVQIDYDSPDNANISTTGFYVATGVASSPLAKYNLNFSSLDSTALDNELLLSGSDVGLLVSNNYKRIIAIPNFASVLTDQKNDYTITMDYDQEPEAVDGTERVYTLCIRAQKREEGKAPTISNAIDPIAIEGGQFYSMLKSKESAAGKKVVNYRMKYPLTFNSDSTKIATWGYSQISQFSIEEASN</sequence>
<feature type="chain" id="PRO_5045284169" description="NigD-like OB domain-containing protein" evidence="1">
    <location>
        <begin position="24"/>
        <end position="266"/>
    </location>
</feature>
<dbReference type="Proteomes" id="UP000651475">
    <property type="component" value="Unassembled WGS sequence"/>
</dbReference>
<keyword evidence="4" id="KW-1185">Reference proteome</keyword>
<dbReference type="InterPro" id="IPR053994">
    <property type="entry name" value="NigD-like_OB"/>
</dbReference>
<accession>A0ABR7DMT0</accession>
<dbReference type="Pfam" id="PF22221">
    <property type="entry name" value="NigD_N-like"/>
    <property type="match status" value="1"/>
</dbReference>
<feature type="domain" description="NigD-like OB" evidence="2">
    <location>
        <begin position="27"/>
        <end position="106"/>
    </location>
</feature>
<dbReference type="RefSeq" id="WP_186928712.1">
    <property type="nucleotide sequence ID" value="NZ_JACOOJ010000005.1"/>
</dbReference>
<keyword evidence="1" id="KW-0732">Signal</keyword>
<gene>
    <name evidence="3" type="ORF">H8S65_04175</name>
</gene>
<protein>
    <recommendedName>
        <fullName evidence="2">NigD-like OB domain-containing protein</fullName>
    </recommendedName>
</protein>
<evidence type="ECO:0000313" key="3">
    <source>
        <dbReference type="EMBL" id="MBC5631973.1"/>
    </source>
</evidence>